<dbReference type="SUPFAM" id="SSF49313">
    <property type="entry name" value="Cadherin-like"/>
    <property type="match status" value="2"/>
</dbReference>
<evidence type="ECO:0000256" key="5">
    <source>
        <dbReference type="ARBA" id="ARBA00022889"/>
    </source>
</evidence>
<dbReference type="InterPro" id="IPR050174">
    <property type="entry name" value="Protocadherin/Cadherin-CA"/>
</dbReference>
<dbReference type="PANTHER" id="PTHR24028">
    <property type="entry name" value="CADHERIN-87A"/>
    <property type="match status" value="1"/>
</dbReference>
<evidence type="ECO:0000256" key="7">
    <source>
        <dbReference type="ARBA" id="ARBA00023136"/>
    </source>
</evidence>
<evidence type="ECO:0000256" key="6">
    <source>
        <dbReference type="ARBA" id="ARBA00022989"/>
    </source>
</evidence>
<keyword evidence="5" id="KW-0130">Cell adhesion</keyword>
<proteinExistence type="predicted"/>
<evidence type="ECO:0000256" key="1">
    <source>
        <dbReference type="ARBA" id="ARBA00004167"/>
    </source>
</evidence>
<dbReference type="STRING" id="31246.A0A183PYB9"/>
<comment type="subcellular location">
    <subcellularLocation>
        <location evidence="1">Membrane</location>
        <topology evidence="1">Single-pass membrane protein</topology>
    </subcellularLocation>
</comment>
<dbReference type="PRINTS" id="PR00205">
    <property type="entry name" value="CADHERIN"/>
</dbReference>
<dbReference type="GO" id="GO:0007156">
    <property type="term" value="P:homophilic cell adhesion via plasma membrane adhesion molecules"/>
    <property type="evidence" value="ECO:0007669"/>
    <property type="project" value="InterPro"/>
</dbReference>
<evidence type="ECO:0000256" key="2">
    <source>
        <dbReference type="ARBA" id="ARBA00022692"/>
    </source>
</evidence>
<evidence type="ECO:0000256" key="4">
    <source>
        <dbReference type="ARBA" id="ARBA00022837"/>
    </source>
</evidence>
<keyword evidence="2" id="KW-0812">Transmembrane</keyword>
<dbReference type="EMBL" id="UZAL01042157">
    <property type="protein sequence ID" value="VDP79605.1"/>
    <property type="molecule type" value="Genomic_DNA"/>
</dbReference>
<dbReference type="Pfam" id="PF08266">
    <property type="entry name" value="Cadherin_2"/>
    <property type="match status" value="1"/>
</dbReference>
<dbReference type="GO" id="GO:0005509">
    <property type="term" value="F:calcium ion binding"/>
    <property type="evidence" value="ECO:0007669"/>
    <property type="project" value="UniProtKB-UniRule"/>
</dbReference>
<name>A0A183PYB9_9TREM</name>
<dbReference type="Proteomes" id="UP000269396">
    <property type="component" value="Unassembled WGS sequence"/>
</dbReference>
<evidence type="ECO:0000256" key="8">
    <source>
        <dbReference type="ARBA" id="ARBA00023180"/>
    </source>
</evidence>
<keyword evidence="4" id="KW-0106">Calcium</keyword>
<dbReference type="PANTHER" id="PTHR24028:SF328">
    <property type="entry name" value="CADHERIN-3"/>
    <property type="match status" value="1"/>
</dbReference>
<accession>A0A183PYB9</accession>
<dbReference type="InterPro" id="IPR015919">
    <property type="entry name" value="Cadherin-like_sf"/>
</dbReference>
<keyword evidence="6" id="KW-1133">Transmembrane helix</keyword>
<keyword evidence="8" id="KW-0325">Glycoprotein</keyword>
<sequence>MNKGTILVIILLYNIFILIVQSIHDIPLRVDIIEECPTGSIIPGIAEYLQQLISREQMKGLIQTTTFQLINDGTFSNLFSLDSNTGRLIVNGRIDREALCSSWDNNAGTSGSVGINSNMNDIVVTQRNSNLMNANDFSNSSPNECLQALNILIITRTNQESTHLTTGAGEKHAETPVKTSRILIHVIIHDINDNAPKWHENSLLHVSFVETPSSSNNNGWNTVQTILRPINENDAIRNAKSIDRAYDPDMGQNGTIIYRLIGPGADYFRLADNFNRKTNNDNNDQYHKTKDFAGQGGVYNLTLLASDLGNPPKSTSIPLLITLIDVNDHIPQFHNPVNQYEVNNHLNSNNNNNLESNYVIYRPLNGNLRETLPIGSFVLQLNASDQDDGLHSKLVYGFCPCDRNLAQNYFKIDSITGRITVGHSLDYDNGPRQFRFKVSPI</sequence>
<dbReference type="InterPro" id="IPR013164">
    <property type="entry name" value="Cadherin_N"/>
</dbReference>
<dbReference type="CDD" id="cd11304">
    <property type="entry name" value="Cadherin_repeat"/>
    <property type="match status" value="3"/>
</dbReference>
<keyword evidence="3" id="KW-0677">Repeat</keyword>
<dbReference type="Pfam" id="PF00028">
    <property type="entry name" value="Cadherin"/>
    <property type="match status" value="1"/>
</dbReference>
<protein>
    <submittedName>
        <fullName evidence="9">Uncharacterized protein</fullName>
    </submittedName>
</protein>
<dbReference type="PROSITE" id="PS00232">
    <property type="entry name" value="CADHERIN_1"/>
    <property type="match status" value="2"/>
</dbReference>
<reference evidence="9 10" key="1">
    <citation type="submission" date="2018-11" db="EMBL/GenBank/DDBJ databases">
        <authorList>
            <consortium name="Pathogen Informatics"/>
        </authorList>
    </citation>
    <scope>NUCLEOTIDE SEQUENCE [LARGE SCALE GENOMIC DNA]</scope>
    <source>
        <strain>Denwood</strain>
        <strain evidence="10">Zambia</strain>
    </source>
</reference>
<dbReference type="InterPro" id="IPR002126">
    <property type="entry name" value="Cadherin-like_dom"/>
</dbReference>
<evidence type="ECO:0000313" key="9">
    <source>
        <dbReference type="EMBL" id="VDP79605.1"/>
    </source>
</evidence>
<dbReference type="InterPro" id="IPR020894">
    <property type="entry name" value="Cadherin_CS"/>
</dbReference>
<evidence type="ECO:0000313" key="10">
    <source>
        <dbReference type="Proteomes" id="UP000269396"/>
    </source>
</evidence>
<keyword evidence="7" id="KW-0472">Membrane</keyword>
<evidence type="ECO:0000256" key="3">
    <source>
        <dbReference type="ARBA" id="ARBA00022737"/>
    </source>
</evidence>
<dbReference type="GO" id="GO:0005886">
    <property type="term" value="C:plasma membrane"/>
    <property type="evidence" value="ECO:0007669"/>
    <property type="project" value="InterPro"/>
</dbReference>
<organism evidence="9 10">
    <name type="scientific">Schistosoma mattheei</name>
    <dbReference type="NCBI Taxonomy" id="31246"/>
    <lineage>
        <taxon>Eukaryota</taxon>
        <taxon>Metazoa</taxon>
        <taxon>Spiralia</taxon>
        <taxon>Lophotrochozoa</taxon>
        <taxon>Platyhelminthes</taxon>
        <taxon>Trematoda</taxon>
        <taxon>Digenea</taxon>
        <taxon>Strigeidida</taxon>
        <taxon>Schistosomatoidea</taxon>
        <taxon>Schistosomatidae</taxon>
        <taxon>Schistosoma</taxon>
    </lineage>
</organism>
<gene>
    <name evidence="9" type="ORF">SMTD_LOCUS19355</name>
</gene>
<keyword evidence="10" id="KW-1185">Reference proteome</keyword>
<dbReference type="AlphaFoldDB" id="A0A183PYB9"/>
<dbReference type="PROSITE" id="PS50268">
    <property type="entry name" value="CADHERIN_2"/>
    <property type="match status" value="3"/>
</dbReference>
<dbReference type="Gene3D" id="2.60.40.60">
    <property type="entry name" value="Cadherins"/>
    <property type="match status" value="3"/>
</dbReference>
<dbReference type="SMART" id="SM00112">
    <property type="entry name" value="CA"/>
    <property type="match status" value="2"/>
</dbReference>